<dbReference type="KEGG" id="sphv:F9278_18065"/>
<dbReference type="RefSeq" id="WP_152169293.1">
    <property type="nucleotide sequence ID" value="NZ_CP045096.1"/>
</dbReference>
<feature type="region of interest" description="Disordered" evidence="1">
    <location>
        <begin position="1"/>
        <end position="25"/>
    </location>
</feature>
<evidence type="ECO:0000256" key="1">
    <source>
        <dbReference type="SAM" id="MobiDB-lite"/>
    </source>
</evidence>
<accession>A0A5P8K439</accession>
<name>A0A5P8K439_9ACTN</name>
<proteinExistence type="predicted"/>
<protein>
    <submittedName>
        <fullName evidence="2">Uncharacterized protein</fullName>
    </submittedName>
</protein>
<dbReference type="AlphaFoldDB" id="A0A5P8K439"/>
<dbReference type="Proteomes" id="UP000327294">
    <property type="component" value="Chromosome"/>
</dbReference>
<reference evidence="2 3" key="1">
    <citation type="submission" date="2019-10" db="EMBL/GenBank/DDBJ databases">
        <title>Streptomyces sp. strain GY16 isolated from leaves of Broussonetia papyrifera.</title>
        <authorList>
            <person name="Mo P."/>
        </authorList>
    </citation>
    <scope>NUCLEOTIDE SEQUENCE [LARGE SCALE GENOMIC DNA]</scope>
    <source>
        <strain evidence="2 3">GY16</strain>
    </source>
</reference>
<gene>
    <name evidence="2" type="ORF">F9278_18065</name>
</gene>
<evidence type="ECO:0000313" key="3">
    <source>
        <dbReference type="Proteomes" id="UP000327294"/>
    </source>
</evidence>
<evidence type="ECO:0000313" key="2">
    <source>
        <dbReference type="EMBL" id="QFQ97814.1"/>
    </source>
</evidence>
<keyword evidence="3" id="KW-1185">Reference proteome</keyword>
<organism evidence="2 3">
    <name type="scientific">Streptomyces phaeolivaceus</name>
    <dbReference type="NCBI Taxonomy" id="2653200"/>
    <lineage>
        <taxon>Bacteria</taxon>
        <taxon>Bacillati</taxon>
        <taxon>Actinomycetota</taxon>
        <taxon>Actinomycetes</taxon>
        <taxon>Kitasatosporales</taxon>
        <taxon>Streptomycetaceae</taxon>
        <taxon>Streptomyces</taxon>
    </lineage>
</organism>
<sequence>MQPADDATESALAAGERTTTHTTRLGGKDVSAQVQSWQVERSYATDLPAAMRAFSGSSAAQLQVQLSGTAGRPAPEMYSPWAPRSTADVVRPGQSVVHESGVGGARLPAFRGTVRTRSASSGTDSVQVTALDGAERLRGPAVLPKPDAGFRLSRPMSSATWCVSELLRQGGLYACPPPRHPDFEEGKPLTLLYASLHGGFSVPYGQPASVPAAKDYVFSRAAAPHEMALVPKSGELTASWTPRSRITVPGTATAPCRILAELWVNNAVSYGDIDPDPDPAAVKPTNSDKVVLQLELNRNGATTGQLKLEVDFAGEWVRLVSMDDSATGGWFSQWSWRGETQRGYLGLKGVWHIGAYFECTSTGTTIQPRLTAPDGTQLIGGVSVLDQATAIQKPAELQAITLITEMPTECVQVTSGVSGMPEQNEFTQTGTAYGWTKNVELDDVVLPLYTLPRVTGSQWEVISQIAKASMSTAEIDERGVFRWKNYSRFALRPTTADLTLTSVREIASLTATEEIDACRNYCVQPYKDWTGITAAVGTTLTDQAVRAIAASGTTTVKYLLSDDEYDIDPPTTDDDTIITPGTNVRFATTAAGTTAVKGMVDLMVRREDGYLVVRFSNRDTRTLYTATKTGTPSFYLETRKPSADPVERQAIALLAPTASAPDPDGVASERFYGRQEYTAESTDWVQDAGVALALARAMRAAGVLPVPVIGDVDVLYDPRIQLGDVVRVVDTTGAALNTLAWVVGIRTSAAADGGVQQTLTLRGVDAGALPADSGLTPDAPSSPVAVALATYASVTSAFPTLAALTASGLTWGEIKESAHV</sequence>
<dbReference type="EMBL" id="CP045096">
    <property type="protein sequence ID" value="QFQ97814.1"/>
    <property type="molecule type" value="Genomic_DNA"/>
</dbReference>